<gene>
    <name evidence="2" type="ORF">QCA50_005589</name>
</gene>
<dbReference type="Pfam" id="PF00651">
    <property type="entry name" value="BTB"/>
    <property type="match status" value="1"/>
</dbReference>
<name>A0AAW0GC52_9APHY</name>
<dbReference type="InterPro" id="IPR011333">
    <property type="entry name" value="SKP1/BTB/POZ_sf"/>
</dbReference>
<dbReference type="AlphaFoldDB" id="A0AAW0GC52"/>
<dbReference type="InterPro" id="IPR000210">
    <property type="entry name" value="BTB/POZ_dom"/>
</dbReference>
<dbReference type="EMBL" id="JASBNA010000006">
    <property type="protein sequence ID" value="KAK7690491.1"/>
    <property type="molecule type" value="Genomic_DNA"/>
</dbReference>
<dbReference type="SUPFAM" id="SSF54695">
    <property type="entry name" value="POZ domain"/>
    <property type="match status" value="1"/>
</dbReference>
<dbReference type="SMART" id="SM00225">
    <property type="entry name" value="BTB"/>
    <property type="match status" value="1"/>
</dbReference>
<protein>
    <recommendedName>
        <fullName evidence="1">BTB domain-containing protein</fullName>
    </recommendedName>
</protein>
<evidence type="ECO:0000259" key="1">
    <source>
        <dbReference type="PROSITE" id="PS50097"/>
    </source>
</evidence>
<reference evidence="2 3" key="1">
    <citation type="submission" date="2022-09" db="EMBL/GenBank/DDBJ databases">
        <authorList>
            <person name="Palmer J.M."/>
        </authorList>
    </citation>
    <scope>NUCLEOTIDE SEQUENCE [LARGE SCALE GENOMIC DNA]</scope>
    <source>
        <strain evidence="2 3">DSM 7382</strain>
    </source>
</reference>
<dbReference type="Gene3D" id="3.30.710.10">
    <property type="entry name" value="Potassium Channel Kv1.1, Chain A"/>
    <property type="match status" value="1"/>
</dbReference>
<dbReference type="Proteomes" id="UP001385951">
    <property type="component" value="Unassembled WGS sequence"/>
</dbReference>
<dbReference type="PROSITE" id="PS50097">
    <property type="entry name" value="BTB"/>
    <property type="match status" value="1"/>
</dbReference>
<accession>A0AAW0GC52</accession>
<comment type="caution">
    <text evidence="2">The sequence shown here is derived from an EMBL/GenBank/DDBJ whole genome shotgun (WGS) entry which is preliminary data.</text>
</comment>
<sequence length="284" mass="32287">MDVNISRSTAVWYEDGNVVLIAERKAFKVHRSILSSSSDVFRDMFEVVQPDLLDSSSTFDGCPIVHLSDTAKELTTFLEILYSQGNHRYFRIEKVCAPMEWVSAVLRLGRKYQVSHIAEEAVRRLEFVCPPPGRNLMAYIWSRIDTYKGGGMAISIVKLARAYDLPGLLPFAFYMCCQLSIDKLIYGVELEDGSVDRLSLEDLARCLHGKEQIVARTVSLTQKLLHQSISPERFCKKRCFSNILVQPDIVQMSLSPGILTHDFQFVVSNRITISTDLPRIFQLE</sequence>
<proteinExistence type="predicted"/>
<feature type="domain" description="BTB" evidence="1">
    <location>
        <begin position="16"/>
        <end position="83"/>
    </location>
</feature>
<evidence type="ECO:0000313" key="2">
    <source>
        <dbReference type="EMBL" id="KAK7690491.1"/>
    </source>
</evidence>
<organism evidence="2 3">
    <name type="scientific">Cerrena zonata</name>
    <dbReference type="NCBI Taxonomy" id="2478898"/>
    <lineage>
        <taxon>Eukaryota</taxon>
        <taxon>Fungi</taxon>
        <taxon>Dikarya</taxon>
        <taxon>Basidiomycota</taxon>
        <taxon>Agaricomycotina</taxon>
        <taxon>Agaricomycetes</taxon>
        <taxon>Polyporales</taxon>
        <taxon>Cerrenaceae</taxon>
        <taxon>Cerrena</taxon>
    </lineage>
</organism>
<dbReference type="CDD" id="cd18186">
    <property type="entry name" value="BTB_POZ_ZBTB_KLHL-like"/>
    <property type="match status" value="1"/>
</dbReference>
<evidence type="ECO:0000313" key="3">
    <source>
        <dbReference type="Proteomes" id="UP001385951"/>
    </source>
</evidence>
<keyword evidence="3" id="KW-1185">Reference proteome</keyword>